<evidence type="ECO:0000313" key="3">
    <source>
        <dbReference type="Proteomes" id="UP001595607"/>
    </source>
</evidence>
<sequence length="233" mass="27120">MGVFLLPEEFETEAGHRAAWRSLWLEDHGFLRKLHRNEHWISGDMVRSAQPSPQDIKSWGERGLKTIINLRGLRNNERQPGYWHLEREACEEAGIEMIDLRAYSREAPKPEFLFEIDELFRSIRYPALMHCKSGADRAGLGAFLYKFLKEETSLEEAREQLSLRFGHIKSGKTGVLDHFIDTYVEAARRDSVQPGRQHFLDWVKSDYDRDAIKASFKPQALGSFLTETLLRRE</sequence>
<evidence type="ECO:0000313" key="2">
    <source>
        <dbReference type="EMBL" id="MFC3303341.1"/>
    </source>
</evidence>
<feature type="domain" description="DSP-PTPase phosphatase fused to NAD+ Kinase" evidence="1">
    <location>
        <begin position="45"/>
        <end position="163"/>
    </location>
</feature>
<dbReference type="EMBL" id="JBHRVA010000003">
    <property type="protein sequence ID" value="MFC3303341.1"/>
    <property type="molecule type" value="Genomic_DNA"/>
</dbReference>
<dbReference type="SUPFAM" id="SSF52799">
    <property type="entry name" value="(Phosphotyrosine protein) phosphatases II"/>
    <property type="match status" value="1"/>
</dbReference>
<accession>A0ABV7MDR7</accession>
<protein>
    <submittedName>
        <fullName evidence="2">Tyrosine-protein phosphatase</fullName>
    </submittedName>
</protein>
<name>A0ABV7MDR7_9PROT</name>
<proteinExistence type="predicted"/>
<reference evidence="3" key="1">
    <citation type="journal article" date="2019" name="Int. J. Syst. Evol. Microbiol.">
        <title>The Global Catalogue of Microorganisms (GCM) 10K type strain sequencing project: providing services to taxonomists for standard genome sequencing and annotation.</title>
        <authorList>
            <consortium name="The Broad Institute Genomics Platform"/>
            <consortium name="The Broad Institute Genome Sequencing Center for Infectious Disease"/>
            <person name="Wu L."/>
            <person name="Ma J."/>
        </authorList>
    </citation>
    <scope>NUCLEOTIDE SEQUENCE [LARGE SCALE GENOMIC DNA]</scope>
    <source>
        <strain evidence="3">KCTC 22245</strain>
    </source>
</reference>
<dbReference type="Proteomes" id="UP001595607">
    <property type="component" value="Unassembled WGS sequence"/>
</dbReference>
<comment type="caution">
    <text evidence="2">The sequence shown here is derived from an EMBL/GenBank/DDBJ whole genome shotgun (WGS) entry which is preliminary data.</text>
</comment>
<gene>
    <name evidence="2" type="ORF">ACFONP_11430</name>
</gene>
<dbReference type="RefSeq" id="WP_189575814.1">
    <property type="nucleotide sequence ID" value="NZ_BMXU01000002.1"/>
</dbReference>
<dbReference type="Pfam" id="PF22741">
    <property type="entry name" value="PTP-NADK"/>
    <property type="match status" value="1"/>
</dbReference>
<dbReference type="InterPro" id="IPR029021">
    <property type="entry name" value="Prot-tyrosine_phosphatase-like"/>
</dbReference>
<dbReference type="InterPro" id="IPR055214">
    <property type="entry name" value="PTP-NADK"/>
</dbReference>
<organism evidence="2 3">
    <name type="scientific">Parvularcula lutaonensis</name>
    <dbReference type="NCBI Taxonomy" id="491923"/>
    <lineage>
        <taxon>Bacteria</taxon>
        <taxon>Pseudomonadati</taxon>
        <taxon>Pseudomonadota</taxon>
        <taxon>Alphaproteobacteria</taxon>
        <taxon>Parvularculales</taxon>
        <taxon>Parvularculaceae</taxon>
        <taxon>Parvularcula</taxon>
    </lineage>
</organism>
<evidence type="ECO:0000259" key="1">
    <source>
        <dbReference type="Pfam" id="PF22741"/>
    </source>
</evidence>
<keyword evidence="3" id="KW-1185">Reference proteome</keyword>
<dbReference type="Gene3D" id="3.90.190.10">
    <property type="entry name" value="Protein tyrosine phosphatase superfamily"/>
    <property type="match status" value="1"/>
</dbReference>